<comment type="caution">
    <text evidence="1">The sequence shown here is derived from an EMBL/GenBank/DDBJ whole genome shotgun (WGS) entry which is preliminary data.</text>
</comment>
<reference evidence="1" key="1">
    <citation type="journal article" date="2020" name="mSystems">
        <title>Genome- and Community-Level Interaction Insights into Carbon Utilization and Element Cycling Functions of Hydrothermarchaeota in Hydrothermal Sediment.</title>
        <authorList>
            <person name="Zhou Z."/>
            <person name="Liu Y."/>
            <person name="Xu W."/>
            <person name="Pan J."/>
            <person name="Luo Z.H."/>
            <person name="Li M."/>
        </authorList>
    </citation>
    <scope>NUCLEOTIDE SEQUENCE [LARGE SCALE GENOMIC DNA]</scope>
    <source>
        <strain evidence="1">SpSt-114</strain>
    </source>
</reference>
<accession>A0A7C5X1D1</accession>
<evidence type="ECO:0000313" key="1">
    <source>
        <dbReference type="EMBL" id="HHO74313.1"/>
    </source>
</evidence>
<protein>
    <submittedName>
        <fullName evidence="1">Uncharacterized protein</fullName>
    </submittedName>
</protein>
<name>A0A7C5X1D1_9AQUI</name>
<dbReference type="AlphaFoldDB" id="A0A7C5X1D1"/>
<dbReference type="EMBL" id="DSAC01000084">
    <property type="protein sequence ID" value="HHO74313.1"/>
    <property type="molecule type" value="Genomic_DNA"/>
</dbReference>
<proteinExistence type="predicted"/>
<organism evidence="1">
    <name type="scientific">Thermocrinis ruber</name>
    <dbReference type="NCBI Taxonomy" id="75906"/>
    <lineage>
        <taxon>Bacteria</taxon>
        <taxon>Pseudomonadati</taxon>
        <taxon>Aquificota</taxon>
        <taxon>Aquificia</taxon>
        <taxon>Aquificales</taxon>
        <taxon>Aquificaceae</taxon>
        <taxon>Thermocrinis</taxon>
    </lineage>
</organism>
<sequence>MNFQLDGPVTANELKYSNYYNYDFSMVPSYSDLDIRTYDLIFTSSYKIRNNLSLGIQYNYRYYEDKKPYLGTPENPYKNSGQAHIGWIGINYKF</sequence>
<gene>
    <name evidence="1" type="ORF">ENN04_06755</name>
</gene>